<keyword evidence="6 9" id="KW-1133">Transmembrane helix</keyword>
<dbReference type="InterPro" id="IPR013761">
    <property type="entry name" value="SAM/pointed_sf"/>
</dbReference>
<dbReference type="Proteomes" id="UP000001593">
    <property type="component" value="Unassembled WGS sequence"/>
</dbReference>
<dbReference type="HOGENOM" id="CLU_027104_1_1_1"/>
<feature type="transmembrane region" description="Helical" evidence="9">
    <location>
        <begin position="321"/>
        <end position="339"/>
    </location>
</feature>
<dbReference type="GO" id="GO:0046513">
    <property type="term" value="P:ceramide biosynthetic process"/>
    <property type="evidence" value="ECO:0000318"/>
    <property type="project" value="GO_Central"/>
</dbReference>
<accession>A7S0Z2</accession>
<dbReference type="SMART" id="SM00454">
    <property type="entry name" value="SAM"/>
    <property type="match status" value="1"/>
</dbReference>
<evidence type="ECO:0000313" key="12">
    <source>
        <dbReference type="Proteomes" id="UP000001593"/>
    </source>
</evidence>
<dbReference type="InterPro" id="IPR025749">
    <property type="entry name" value="Sphingomyelin_synth-like_dom"/>
</dbReference>
<evidence type="ECO:0000259" key="10">
    <source>
        <dbReference type="PROSITE" id="PS50105"/>
    </source>
</evidence>
<dbReference type="EMBL" id="DS469562">
    <property type="protein sequence ID" value="EDO42625.1"/>
    <property type="molecule type" value="Genomic_DNA"/>
</dbReference>
<dbReference type="GO" id="GO:0000139">
    <property type="term" value="C:Golgi membrane"/>
    <property type="evidence" value="ECO:0000318"/>
    <property type="project" value="GO_Central"/>
</dbReference>
<evidence type="ECO:0000256" key="3">
    <source>
        <dbReference type="ARBA" id="ARBA00022679"/>
    </source>
</evidence>
<feature type="transmembrane region" description="Helical" evidence="9">
    <location>
        <begin position="295"/>
        <end position="315"/>
    </location>
</feature>
<dbReference type="STRING" id="45351.A7S0Z2"/>
<evidence type="ECO:0000256" key="8">
    <source>
        <dbReference type="ARBA" id="ARBA00023136"/>
    </source>
</evidence>
<protein>
    <recommendedName>
        <fullName evidence="10">SAM domain-containing protein</fullName>
    </recommendedName>
</protein>
<dbReference type="AlphaFoldDB" id="A7S0Z2"/>
<dbReference type="GO" id="GO:0005886">
    <property type="term" value="C:plasma membrane"/>
    <property type="evidence" value="ECO:0000318"/>
    <property type="project" value="GO_Central"/>
</dbReference>
<dbReference type="GO" id="GO:0005789">
    <property type="term" value="C:endoplasmic reticulum membrane"/>
    <property type="evidence" value="ECO:0000318"/>
    <property type="project" value="GO_Central"/>
</dbReference>
<dbReference type="PANTHER" id="PTHR21290:SF25">
    <property type="entry name" value="SPHINGOMYELIN SYNTHASE-RELATED PROTEIN 1"/>
    <property type="match status" value="1"/>
</dbReference>
<keyword evidence="5" id="KW-0746">Sphingolipid metabolism</keyword>
<gene>
    <name evidence="11" type="ORF">NEMVEDRAFT_v1g184324</name>
</gene>
<dbReference type="PANTHER" id="PTHR21290">
    <property type="entry name" value="SPHINGOMYELIN SYNTHETASE"/>
    <property type="match status" value="1"/>
</dbReference>
<dbReference type="CDD" id="cd09515">
    <property type="entry name" value="SAM_SGMS1-like"/>
    <property type="match status" value="1"/>
</dbReference>
<dbReference type="Gene3D" id="1.10.150.50">
    <property type="entry name" value="Transcription Factor, Ets-1"/>
    <property type="match status" value="1"/>
</dbReference>
<keyword evidence="12" id="KW-1185">Reference proteome</keyword>
<evidence type="ECO:0000256" key="9">
    <source>
        <dbReference type="SAM" id="Phobius"/>
    </source>
</evidence>
<dbReference type="InterPro" id="IPR045221">
    <property type="entry name" value="Sphingomyelin_synth-like"/>
</dbReference>
<dbReference type="SUPFAM" id="SSF47769">
    <property type="entry name" value="SAM/Pointed domain"/>
    <property type="match status" value="1"/>
</dbReference>
<evidence type="ECO:0000256" key="5">
    <source>
        <dbReference type="ARBA" id="ARBA00022919"/>
    </source>
</evidence>
<dbReference type="InParanoid" id="A7S0Z2"/>
<reference evidence="11 12" key="1">
    <citation type="journal article" date="2007" name="Science">
        <title>Sea anemone genome reveals ancestral eumetazoan gene repertoire and genomic organization.</title>
        <authorList>
            <person name="Putnam N.H."/>
            <person name="Srivastava M."/>
            <person name="Hellsten U."/>
            <person name="Dirks B."/>
            <person name="Chapman J."/>
            <person name="Salamov A."/>
            <person name="Terry A."/>
            <person name="Shapiro H."/>
            <person name="Lindquist E."/>
            <person name="Kapitonov V.V."/>
            <person name="Jurka J."/>
            <person name="Genikhovich G."/>
            <person name="Grigoriev I.V."/>
            <person name="Lucas S.M."/>
            <person name="Steele R.E."/>
            <person name="Finnerty J.R."/>
            <person name="Technau U."/>
            <person name="Martindale M.Q."/>
            <person name="Rokhsar D.S."/>
        </authorList>
    </citation>
    <scope>NUCLEOTIDE SEQUENCE [LARGE SCALE GENOMIC DNA]</scope>
    <source>
        <strain evidence="12">CH2 X CH6</strain>
    </source>
</reference>
<proteinExistence type="inferred from homology"/>
<evidence type="ECO:0000256" key="4">
    <source>
        <dbReference type="ARBA" id="ARBA00022692"/>
    </source>
</evidence>
<evidence type="ECO:0000256" key="6">
    <source>
        <dbReference type="ARBA" id="ARBA00022989"/>
    </source>
</evidence>
<feature type="transmembrane region" description="Helical" evidence="9">
    <location>
        <begin position="209"/>
        <end position="230"/>
    </location>
</feature>
<sequence length="395" mass="45991">MVDEEKLPVSQWSSEEVGLWLENIGYGDYYKEFVNDNRIDGQVLLILTENDLKDSLGIRVLGDRKRLWLAINKLQQEHSKSALNLDTYSRKKSLDFKDSAYISSSDSNDDEEGSNSLSLADVSETWRTFLSVLYAFLVFCLTSFVMTVVHDRVPDMKKYPPLPDIILDSVPLIPWAFTMCEFTGIVLWSMWVAVLFLHKHRMILIRRMMALAGTVFLLRCVTMFVTSLSVPGIHLECSGKLYGDVWAKLHRAFEIMFGFGMSVNGVRSCGDYMFSGHTVVITLLNFFITEYTPRYWYYLHTACWVLNLFGIFFILAAHEHYSIDVLIAFYISSRLFLYYHTLANSLSIKKEDKRTKVWFPLFSFFEENVNGRVPNEYEWPLKIPEFLKFRSKKHE</sequence>
<dbReference type="Pfam" id="PF14360">
    <property type="entry name" value="PAP2_C"/>
    <property type="match status" value="1"/>
</dbReference>
<comment type="subcellular location">
    <subcellularLocation>
        <location evidence="1">Membrane</location>
        <topology evidence="1">Multi-pass membrane protein</topology>
    </subcellularLocation>
</comment>
<evidence type="ECO:0000256" key="2">
    <source>
        <dbReference type="ARBA" id="ARBA00005441"/>
    </source>
</evidence>
<comment type="similarity">
    <text evidence="2">Belongs to the sphingomyelin synthase family.</text>
</comment>
<dbReference type="GO" id="GO:0033188">
    <property type="term" value="F:sphingomyelin synthase activity"/>
    <property type="evidence" value="ECO:0000318"/>
    <property type="project" value="GO_Central"/>
</dbReference>
<dbReference type="PROSITE" id="PS50105">
    <property type="entry name" value="SAM_DOMAIN"/>
    <property type="match status" value="1"/>
</dbReference>
<dbReference type="InterPro" id="IPR001660">
    <property type="entry name" value="SAM"/>
</dbReference>
<dbReference type="eggNOG" id="KOG3058">
    <property type="taxonomic scope" value="Eukaryota"/>
</dbReference>
<dbReference type="PhylomeDB" id="A7S0Z2"/>
<evidence type="ECO:0000313" key="11">
    <source>
        <dbReference type="EMBL" id="EDO42625.1"/>
    </source>
</evidence>
<feature type="transmembrane region" description="Helical" evidence="9">
    <location>
        <begin position="129"/>
        <end position="149"/>
    </location>
</feature>
<keyword evidence="7" id="KW-0443">Lipid metabolism</keyword>
<evidence type="ECO:0000256" key="1">
    <source>
        <dbReference type="ARBA" id="ARBA00004141"/>
    </source>
</evidence>
<keyword evidence="8 9" id="KW-0472">Membrane</keyword>
<keyword evidence="3" id="KW-0808">Transferase</keyword>
<keyword evidence="4 9" id="KW-0812">Transmembrane</keyword>
<dbReference type="Pfam" id="PF00536">
    <property type="entry name" value="SAM_1"/>
    <property type="match status" value="1"/>
</dbReference>
<dbReference type="OMA" id="YGDIWAK"/>
<feature type="transmembrane region" description="Helical" evidence="9">
    <location>
        <begin position="272"/>
        <end position="288"/>
    </location>
</feature>
<evidence type="ECO:0000256" key="7">
    <source>
        <dbReference type="ARBA" id="ARBA00023098"/>
    </source>
</evidence>
<feature type="domain" description="SAM" evidence="10">
    <location>
        <begin position="12"/>
        <end position="77"/>
    </location>
</feature>
<organism evidence="11 12">
    <name type="scientific">Nematostella vectensis</name>
    <name type="common">Starlet sea anemone</name>
    <dbReference type="NCBI Taxonomy" id="45351"/>
    <lineage>
        <taxon>Eukaryota</taxon>
        <taxon>Metazoa</taxon>
        <taxon>Cnidaria</taxon>
        <taxon>Anthozoa</taxon>
        <taxon>Hexacorallia</taxon>
        <taxon>Actiniaria</taxon>
        <taxon>Edwardsiidae</taxon>
        <taxon>Nematostella</taxon>
    </lineage>
</organism>
<feature type="transmembrane region" description="Helical" evidence="9">
    <location>
        <begin position="172"/>
        <end position="197"/>
    </location>
</feature>
<dbReference type="GO" id="GO:0047493">
    <property type="term" value="F:ceramide cholinephosphotransferase activity"/>
    <property type="evidence" value="ECO:0000318"/>
    <property type="project" value="GO_Central"/>
</dbReference>
<name>A7S0Z2_NEMVE</name>